<dbReference type="GO" id="GO:0046872">
    <property type="term" value="F:metal ion binding"/>
    <property type="evidence" value="ECO:0007669"/>
    <property type="project" value="UniProtKB-KW"/>
</dbReference>
<dbReference type="GO" id="GO:0004802">
    <property type="term" value="F:transketolase activity"/>
    <property type="evidence" value="ECO:0007669"/>
    <property type="project" value="UniProtKB-UniRule"/>
</dbReference>
<comment type="cofactor">
    <cofactor evidence="16">
        <name>Mg(2+)</name>
        <dbReference type="ChEBI" id="CHEBI:18420"/>
    </cofactor>
    <cofactor evidence="16">
        <name>Ca(2+)</name>
        <dbReference type="ChEBI" id="CHEBI:29108"/>
    </cofactor>
    <cofactor evidence="16">
        <name>Mn(2+)</name>
        <dbReference type="ChEBI" id="CHEBI:29035"/>
    </cofactor>
    <cofactor evidence="16">
        <name>Co(2+)</name>
        <dbReference type="ChEBI" id="CHEBI:48828"/>
    </cofactor>
    <text evidence="16">Binds 1 Mg(2+) ion per subunit. Can also utilize other divalent metal cations, such as Ca(2+), Mn(2+) and Co(2+).</text>
</comment>
<dbReference type="FunFam" id="3.40.50.920:FF:000003">
    <property type="entry name" value="Transketolase"/>
    <property type="match status" value="1"/>
</dbReference>
<dbReference type="SUPFAM" id="SSF52922">
    <property type="entry name" value="TK C-terminal domain-like"/>
    <property type="match status" value="1"/>
</dbReference>
<feature type="site" description="Important for catalytic activity" evidence="15">
    <location>
        <position position="32"/>
    </location>
</feature>
<dbReference type="GO" id="GO:0005829">
    <property type="term" value="C:cytosol"/>
    <property type="evidence" value="ECO:0007669"/>
    <property type="project" value="TreeGrafter"/>
</dbReference>
<dbReference type="Pfam" id="PF22613">
    <property type="entry name" value="Transketolase_C_1"/>
    <property type="match status" value="1"/>
</dbReference>
<feature type="binding site" evidence="12">
    <location>
        <position position="478"/>
    </location>
    <ligand>
        <name>substrate</name>
    </ligand>
</feature>
<evidence type="ECO:0000256" key="14">
    <source>
        <dbReference type="PIRSR" id="PIRSR605478-4"/>
    </source>
</evidence>
<evidence type="ECO:0000256" key="13">
    <source>
        <dbReference type="PIRSR" id="PIRSR605478-3"/>
    </source>
</evidence>
<gene>
    <name evidence="18" type="primary">tkt</name>
    <name evidence="18" type="ORF">CUN51_04515</name>
</gene>
<evidence type="ECO:0000313" key="18">
    <source>
        <dbReference type="EMBL" id="PJF31295.1"/>
    </source>
</evidence>
<reference evidence="18 19" key="1">
    <citation type="submission" date="2017-11" db="EMBL/GenBank/DDBJ databases">
        <title>Evolution of Phototrophy in the Chloroflexi Phylum Driven by Horizontal Gene Transfer.</title>
        <authorList>
            <person name="Ward L.M."/>
            <person name="Hemp J."/>
            <person name="Shih P.M."/>
            <person name="Mcglynn S.E."/>
            <person name="Fischer W."/>
        </authorList>
    </citation>
    <scope>NUCLEOTIDE SEQUENCE [LARGE SCALE GENOMIC DNA]</scope>
    <source>
        <strain evidence="18">CP2_2F</strain>
    </source>
</reference>
<comment type="cofactor">
    <cofactor evidence="14">
        <name>Mg(2+)</name>
        <dbReference type="ChEBI" id="CHEBI:18420"/>
    </cofactor>
    <text evidence="14">Binds 1 Mg(2+) ion per subunit. Can also utilize other divalent metal cations, such as Ca(2+), Mn(2+) and Co(2+).</text>
</comment>
<keyword evidence="8 13" id="KW-0786">Thiamine pyrophosphate</keyword>
<comment type="similarity">
    <text evidence="1 16">Belongs to the transketolase family.</text>
</comment>
<keyword evidence="5 16" id="KW-0808">Transferase</keyword>
<evidence type="ECO:0000256" key="7">
    <source>
        <dbReference type="ARBA" id="ARBA00022842"/>
    </source>
</evidence>
<feature type="binding site" evidence="14">
    <location>
        <position position="161"/>
    </location>
    <ligand>
        <name>Mg(2+)</name>
        <dbReference type="ChEBI" id="CHEBI:18420"/>
    </ligand>
</feature>
<keyword evidence="16" id="KW-0106">Calcium</keyword>
<feature type="binding site" evidence="14">
    <location>
        <position position="191"/>
    </location>
    <ligand>
        <name>Mg(2+)</name>
        <dbReference type="ChEBI" id="CHEBI:18420"/>
    </ligand>
</feature>
<dbReference type="InterPro" id="IPR009014">
    <property type="entry name" value="Transketo_C/PFOR_II"/>
</dbReference>
<dbReference type="Proteomes" id="UP000228921">
    <property type="component" value="Unassembled WGS sequence"/>
</dbReference>
<evidence type="ECO:0000256" key="4">
    <source>
        <dbReference type="ARBA" id="ARBA00016662"/>
    </source>
</evidence>
<comment type="catalytic activity">
    <reaction evidence="9 16">
        <text>D-sedoheptulose 7-phosphate + D-glyceraldehyde 3-phosphate = aldehydo-D-ribose 5-phosphate + D-xylulose 5-phosphate</text>
        <dbReference type="Rhea" id="RHEA:10508"/>
        <dbReference type="ChEBI" id="CHEBI:57483"/>
        <dbReference type="ChEBI" id="CHEBI:57737"/>
        <dbReference type="ChEBI" id="CHEBI:58273"/>
        <dbReference type="ChEBI" id="CHEBI:59776"/>
        <dbReference type="EC" id="2.2.1.1"/>
    </reaction>
</comment>
<evidence type="ECO:0000256" key="8">
    <source>
        <dbReference type="ARBA" id="ARBA00023052"/>
    </source>
</evidence>
<feature type="binding site" evidence="12">
    <location>
        <position position="474"/>
    </location>
    <ligand>
        <name>substrate</name>
    </ligand>
</feature>
<evidence type="ECO:0000256" key="15">
    <source>
        <dbReference type="PIRSR" id="PIRSR605478-5"/>
    </source>
</evidence>
<feature type="binding site" evidence="12">
    <location>
        <position position="32"/>
    </location>
    <ligand>
        <name>substrate</name>
    </ligand>
</feature>
<comment type="cofactor">
    <cofactor evidence="13">
        <name>thiamine diphosphate</name>
        <dbReference type="ChEBI" id="CHEBI:58937"/>
    </cofactor>
    <text evidence="13">Binds 1 thiamine pyrophosphate per subunit. During the reaction, the substrate forms a covalent intermediate with the cofactor.</text>
</comment>
<dbReference type="InterPro" id="IPR049557">
    <property type="entry name" value="Transketolase_CS"/>
</dbReference>
<feature type="site" description="Important for catalytic activity" evidence="15">
    <location>
        <position position="266"/>
    </location>
</feature>
<feature type="binding site" evidence="13">
    <location>
        <position position="162"/>
    </location>
    <ligand>
        <name>thiamine diphosphate</name>
        <dbReference type="ChEBI" id="CHEBI:58937"/>
    </ligand>
</feature>
<dbReference type="CDD" id="cd07033">
    <property type="entry name" value="TPP_PYR_DXS_TK_like"/>
    <property type="match status" value="1"/>
</dbReference>
<evidence type="ECO:0000256" key="3">
    <source>
        <dbReference type="ARBA" id="ARBA00013152"/>
    </source>
</evidence>
<evidence type="ECO:0000256" key="11">
    <source>
        <dbReference type="PIRSR" id="PIRSR605478-1"/>
    </source>
</evidence>
<evidence type="ECO:0000256" key="9">
    <source>
        <dbReference type="ARBA" id="ARBA00049473"/>
    </source>
</evidence>
<dbReference type="PANTHER" id="PTHR43522:SF2">
    <property type="entry name" value="TRANSKETOLASE 1-RELATED"/>
    <property type="match status" value="1"/>
</dbReference>
<comment type="subunit">
    <text evidence="2 16">Homodimer.</text>
</comment>
<evidence type="ECO:0000256" key="16">
    <source>
        <dbReference type="RuleBase" id="RU004996"/>
    </source>
</evidence>
<feature type="active site" description="Proton donor" evidence="11">
    <location>
        <position position="415"/>
    </location>
</feature>
<evidence type="ECO:0000313" key="19">
    <source>
        <dbReference type="Proteomes" id="UP000228921"/>
    </source>
</evidence>
<dbReference type="GO" id="GO:0006098">
    <property type="term" value="P:pentose-phosphate shunt"/>
    <property type="evidence" value="ECO:0007669"/>
    <property type="project" value="TreeGrafter"/>
</dbReference>
<dbReference type="InterPro" id="IPR005478">
    <property type="entry name" value="Transketolase_bac-like"/>
</dbReference>
<dbReference type="InterPro" id="IPR029061">
    <property type="entry name" value="THDP-binding"/>
</dbReference>
<dbReference type="PANTHER" id="PTHR43522">
    <property type="entry name" value="TRANSKETOLASE"/>
    <property type="match status" value="1"/>
</dbReference>
<dbReference type="FunFam" id="3.40.50.970:FF:000004">
    <property type="entry name" value="Transketolase"/>
    <property type="match status" value="1"/>
</dbReference>
<feature type="binding site" evidence="14">
    <location>
        <position position="193"/>
    </location>
    <ligand>
        <name>Mg(2+)</name>
        <dbReference type="ChEBI" id="CHEBI:18420"/>
    </ligand>
</feature>
<dbReference type="SMART" id="SM00861">
    <property type="entry name" value="Transket_pyr"/>
    <property type="match status" value="1"/>
</dbReference>
<dbReference type="SUPFAM" id="SSF52518">
    <property type="entry name" value="Thiamin diphosphate-binding fold (THDP-binding)"/>
    <property type="match status" value="2"/>
</dbReference>
<feature type="binding site" evidence="12">
    <location>
        <position position="466"/>
    </location>
    <ligand>
        <name>substrate</name>
    </ligand>
</feature>
<evidence type="ECO:0000256" key="1">
    <source>
        <dbReference type="ARBA" id="ARBA00007131"/>
    </source>
</evidence>
<dbReference type="InterPro" id="IPR020826">
    <property type="entry name" value="Transketolase_BS"/>
</dbReference>
<feature type="domain" description="Transketolase-like pyrimidine-binding" evidence="17">
    <location>
        <begin position="358"/>
        <end position="529"/>
    </location>
</feature>
<keyword evidence="6 14" id="KW-0479">Metal-binding</keyword>
<protein>
    <recommendedName>
        <fullName evidence="4 10">Transketolase</fullName>
        <ecNumber evidence="3 10">2.2.1.1</ecNumber>
    </recommendedName>
</protein>
<evidence type="ECO:0000256" key="10">
    <source>
        <dbReference type="NCBIfam" id="TIGR00232"/>
    </source>
</evidence>
<proteinExistence type="inferred from homology"/>
<evidence type="ECO:0000256" key="6">
    <source>
        <dbReference type="ARBA" id="ARBA00022723"/>
    </source>
</evidence>
<dbReference type="PROSITE" id="PS00801">
    <property type="entry name" value="TRANSKETOLASE_1"/>
    <property type="match status" value="1"/>
</dbReference>
<evidence type="ECO:0000256" key="5">
    <source>
        <dbReference type="ARBA" id="ARBA00022679"/>
    </source>
</evidence>
<feature type="binding site" evidence="12">
    <location>
        <position position="388"/>
    </location>
    <ligand>
        <name>substrate</name>
    </ligand>
</feature>
<evidence type="ECO:0000256" key="12">
    <source>
        <dbReference type="PIRSR" id="PIRSR605478-2"/>
    </source>
</evidence>
<dbReference type="InterPro" id="IPR055152">
    <property type="entry name" value="Transketolase-like_C_2"/>
</dbReference>
<dbReference type="Gene3D" id="3.40.50.920">
    <property type="match status" value="1"/>
</dbReference>
<sequence length="669" mass="72645">MLDSVTTSLETLAINTIRFLAVDAVQKANSGHPGLPLGAAPMAYTLWMRYLRHNPRNPKWANRDRFILSAGHGSMLLYALLHLTGYDLSLDEIKNFRQWNSLTPGHPEVHLTPGVETTTGPLGQGFATAVGMAIAEAFLAATFNRPDYPIVDHYTYVLASDGDLMEGVASEAASLAGHLKLGKLIVLYDDNKVMLSNKTEVAFTEDVLMRFEAYGWHTQRVSDGNDTAAIAQAIEAATADPRPSLIAVRTIIGYGSPNKQGTHKAHGEPLGEEEVRLTKQTLGWTAEEPFTIPGEALEHFRTAIEHGKRFEAEWNALFQAWAAEYPDLARLWEQAHAESLPEGWDADLPLYSAETKPMATRDANGAALNAIAKHLPTMIGGDADLSSSTKTLISGSGLFSATDRTARNLQFGVREHAMGAAINGLALHGGIRKPYTATFMTFSDYMRPAIRLAALMEIDPIFIFTHDSIGVGEDGPTHQPIEHLAALRAIPHLTVIRPADANETTAAWRAAMLNKQPTVLVFTRQKLPVYPPEGVMEGVARGAYVKAEAIGGAPEVILIATGSEVSLIMAAHKMLNEMGIRARAVSMPSFELFEAQDEGYKESVLPSSVTARVAVESGVPFGWHRYVGTRGKIIALERFGASAPQEVIFRELGFTPEAVVKAAREVLGK</sequence>
<name>A0A2M8P169_9CHLR</name>
<evidence type="ECO:0000256" key="2">
    <source>
        <dbReference type="ARBA" id="ARBA00011738"/>
    </source>
</evidence>
<dbReference type="InterPro" id="IPR033247">
    <property type="entry name" value="Transketolase_fam"/>
</dbReference>
<dbReference type="EMBL" id="PGTK01000004">
    <property type="protein sequence ID" value="PJF31295.1"/>
    <property type="molecule type" value="Genomic_DNA"/>
</dbReference>
<feature type="binding site" evidence="13">
    <location>
        <position position="266"/>
    </location>
    <ligand>
        <name>thiamine diphosphate</name>
        <dbReference type="ChEBI" id="CHEBI:58937"/>
    </ligand>
</feature>
<dbReference type="PROSITE" id="PS00802">
    <property type="entry name" value="TRANSKETOLASE_2"/>
    <property type="match status" value="1"/>
</dbReference>
<evidence type="ECO:0000259" key="17">
    <source>
        <dbReference type="SMART" id="SM00861"/>
    </source>
</evidence>
<dbReference type="Gene3D" id="3.40.50.970">
    <property type="match status" value="2"/>
</dbReference>
<comment type="function">
    <text evidence="16">Catalyzes the transfer of a two-carbon ketol group from a ketose donor to an aldose acceptor, via a covalent intermediate with the cofactor thiamine pyrophosphate.</text>
</comment>
<dbReference type="CDD" id="cd02012">
    <property type="entry name" value="TPP_TK"/>
    <property type="match status" value="1"/>
</dbReference>
<feature type="binding site" evidence="13">
    <location>
        <begin position="120"/>
        <end position="122"/>
    </location>
    <ligand>
        <name>thiamine diphosphate</name>
        <dbReference type="ChEBI" id="CHEBI:58937"/>
    </ligand>
</feature>
<dbReference type="NCBIfam" id="TIGR00232">
    <property type="entry name" value="tktlase_bact"/>
    <property type="match status" value="1"/>
</dbReference>
<dbReference type="InterPro" id="IPR005475">
    <property type="entry name" value="Transketolase-like_Pyr-bd"/>
</dbReference>
<feature type="binding site" evidence="12">
    <location>
        <position position="361"/>
    </location>
    <ligand>
        <name>substrate</name>
    </ligand>
</feature>
<feature type="binding site" evidence="12">
    <location>
        <position position="266"/>
    </location>
    <ligand>
        <name>substrate</name>
    </ligand>
</feature>
<feature type="binding site" evidence="13">
    <location>
        <position position="442"/>
    </location>
    <ligand>
        <name>thiamine diphosphate</name>
        <dbReference type="ChEBI" id="CHEBI:58937"/>
    </ligand>
</feature>
<organism evidence="18 19">
    <name type="scientific">Candidatus Thermofonsia Clade 1 bacterium</name>
    <dbReference type="NCBI Taxonomy" id="2364210"/>
    <lineage>
        <taxon>Bacteria</taxon>
        <taxon>Bacillati</taxon>
        <taxon>Chloroflexota</taxon>
        <taxon>Candidatus Thermofontia</taxon>
        <taxon>Candidatus Thermofonsia Clade 1</taxon>
    </lineage>
</organism>
<dbReference type="Pfam" id="PF02779">
    <property type="entry name" value="Transket_pyr"/>
    <property type="match status" value="1"/>
</dbReference>
<dbReference type="FunFam" id="3.40.50.970:FF:000003">
    <property type="entry name" value="Transketolase"/>
    <property type="match status" value="1"/>
</dbReference>
<feature type="binding site" evidence="13">
    <location>
        <position position="191"/>
    </location>
    <ligand>
        <name>thiamine diphosphate</name>
        <dbReference type="ChEBI" id="CHEBI:58937"/>
    </ligand>
</feature>
<dbReference type="AlphaFoldDB" id="A0A2M8P169"/>
<dbReference type="Pfam" id="PF00456">
    <property type="entry name" value="Transketolase_N"/>
    <property type="match status" value="1"/>
</dbReference>
<feature type="binding site" evidence="13">
    <location>
        <position position="72"/>
    </location>
    <ligand>
        <name>thiamine diphosphate</name>
        <dbReference type="ChEBI" id="CHEBI:58937"/>
    </ligand>
</feature>
<dbReference type="InterPro" id="IPR005474">
    <property type="entry name" value="Transketolase_N"/>
</dbReference>
<comment type="caution">
    <text evidence="18">The sequence shown here is derived from an EMBL/GenBank/DDBJ whole genome shotgun (WGS) entry which is preliminary data.</text>
</comment>
<dbReference type="EC" id="2.2.1.1" evidence="3 10"/>
<keyword evidence="7 14" id="KW-0460">Magnesium</keyword>
<feature type="binding site" evidence="12">
    <location>
        <position position="524"/>
    </location>
    <ligand>
        <name>substrate</name>
    </ligand>
</feature>
<accession>A0A2M8P169</accession>